<dbReference type="Proteomes" id="UP000184499">
    <property type="component" value="Unassembled WGS sequence"/>
</dbReference>
<dbReference type="GeneID" id="93576899"/>
<gene>
    <name evidence="2" type="ORF">ASPBRDRAFT_40697</name>
</gene>
<evidence type="ECO:0000313" key="2">
    <source>
        <dbReference type="EMBL" id="OJJ73061.1"/>
    </source>
</evidence>
<evidence type="ECO:0000313" key="3">
    <source>
        <dbReference type="Proteomes" id="UP000184499"/>
    </source>
</evidence>
<accession>A0A1L9UN36</accession>
<feature type="chain" id="PRO_5012566952" evidence="1">
    <location>
        <begin position="26"/>
        <end position="130"/>
    </location>
</feature>
<keyword evidence="1" id="KW-0732">Signal</keyword>
<dbReference type="OrthoDB" id="3028814at2759"/>
<name>A0A1L9UN36_ASPBC</name>
<reference evidence="3" key="1">
    <citation type="journal article" date="2017" name="Genome Biol.">
        <title>Comparative genomics reveals high biological diversity and specific adaptations in the industrially and medically important fungal genus Aspergillus.</title>
        <authorList>
            <person name="de Vries R.P."/>
            <person name="Riley R."/>
            <person name="Wiebenga A."/>
            <person name="Aguilar-Osorio G."/>
            <person name="Amillis S."/>
            <person name="Uchima C.A."/>
            <person name="Anderluh G."/>
            <person name="Asadollahi M."/>
            <person name="Askin M."/>
            <person name="Barry K."/>
            <person name="Battaglia E."/>
            <person name="Bayram O."/>
            <person name="Benocci T."/>
            <person name="Braus-Stromeyer S.A."/>
            <person name="Caldana C."/>
            <person name="Canovas D."/>
            <person name="Cerqueira G.C."/>
            <person name="Chen F."/>
            <person name="Chen W."/>
            <person name="Choi C."/>
            <person name="Clum A."/>
            <person name="Dos Santos R.A."/>
            <person name="Damasio A.R."/>
            <person name="Diallinas G."/>
            <person name="Emri T."/>
            <person name="Fekete E."/>
            <person name="Flipphi M."/>
            <person name="Freyberg S."/>
            <person name="Gallo A."/>
            <person name="Gournas C."/>
            <person name="Habgood R."/>
            <person name="Hainaut M."/>
            <person name="Harispe M.L."/>
            <person name="Henrissat B."/>
            <person name="Hilden K.S."/>
            <person name="Hope R."/>
            <person name="Hossain A."/>
            <person name="Karabika E."/>
            <person name="Karaffa L."/>
            <person name="Karanyi Z."/>
            <person name="Krasevec N."/>
            <person name="Kuo A."/>
            <person name="Kusch H."/>
            <person name="LaButti K."/>
            <person name="Lagendijk E.L."/>
            <person name="Lapidus A."/>
            <person name="Levasseur A."/>
            <person name="Lindquist E."/>
            <person name="Lipzen A."/>
            <person name="Logrieco A.F."/>
            <person name="MacCabe A."/>
            <person name="Maekelae M.R."/>
            <person name="Malavazi I."/>
            <person name="Melin P."/>
            <person name="Meyer V."/>
            <person name="Mielnichuk N."/>
            <person name="Miskei M."/>
            <person name="Molnar A.P."/>
            <person name="Mule G."/>
            <person name="Ngan C.Y."/>
            <person name="Orejas M."/>
            <person name="Orosz E."/>
            <person name="Ouedraogo J.P."/>
            <person name="Overkamp K.M."/>
            <person name="Park H.-S."/>
            <person name="Perrone G."/>
            <person name="Piumi F."/>
            <person name="Punt P.J."/>
            <person name="Ram A.F."/>
            <person name="Ramon A."/>
            <person name="Rauscher S."/>
            <person name="Record E."/>
            <person name="Riano-Pachon D.M."/>
            <person name="Robert V."/>
            <person name="Roehrig J."/>
            <person name="Ruller R."/>
            <person name="Salamov A."/>
            <person name="Salih N.S."/>
            <person name="Samson R.A."/>
            <person name="Sandor E."/>
            <person name="Sanguinetti M."/>
            <person name="Schuetze T."/>
            <person name="Sepcic K."/>
            <person name="Shelest E."/>
            <person name="Sherlock G."/>
            <person name="Sophianopoulou V."/>
            <person name="Squina F.M."/>
            <person name="Sun H."/>
            <person name="Susca A."/>
            <person name="Todd R.B."/>
            <person name="Tsang A."/>
            <person name="Unkles S.E."/>
            <person name="van de Wiele N."/>
            <person name="van Rossen-Uffink D."/>
            <person name="Oliveira J.V."/>
            <person name="Vesth T.C."/>
            <person name="Visser J."/>
            <person name="Yu J.-H."/>
            <person name="Zhou M."/>
            <person name="Andersen M.R."/>
            <person name="Archer D.B."/>
            <person name="Baker S.E."/>
            <person name="Benoit I."/>
            <person name="Brakhage A.A."/>
            <person name="Braus G.H."/>
            <person name="Fischer R."/>
            <person name="Frisvad J.C."/>
            <person name="Goldman G.H."/>
            <person name="Houbraken J."/>
            <person name="Oakley B."/>
            <person name="Pocsi I."/>
            <person name="Scazzocchio C."/>
            <person name="Seiboth B."/>
            <person name="vanKuyk P.A."/>
            <person name="Wortman J."/>
            <person name="Dyer P.S."/>
            <person name="Grigoriev I.V."/>
        </authorList>
    </citation>
    <scope>NUCLEOTIDE SEQUENCE [LARGE SCALE GENOMIC DNA]</scope>
    <source>
        <strain evidence="3">CBS 101740 / IMI 381727 / IBT 21946</strain>
    </source>
</reference>
<dbReference type="AlphaFoldDB" id="A0A1L9UN36"/>
<keyword evidence="3" id="KW-1185">Reference proteome</keyword>
<protein>
    <submittedName>
        <fullName evidence="2">Uncharacterized protein</fullName>
    </submittedName>
</protein>
<dbReference type="RefSeq" id="XP_067480309.1">
    <property type="nucleotide sequence ID" value="XM_067624411.1"/>
</dbReference>
<dbReference type="OMA" id="NCCGGNI"/>
<sequence>MAASSAKTLAILATLIANLIPPAKACLELKGGMSDSLYTNGYLNAIDNGVTTCNGDIAKGDNNLNCISGYSLNYDYTDNAAEGPFPITYCNPSNCYGIEIPLSCNEYNCCGNDEIPCICYDCDFDFRTFC</sequence>
<evidence type="ECO:0000256" key="1">
    <source>
        <dbReference type="SAM" id="SignalP"/>
    </source>
</evidence>
<dbReference type="EMBL" id="KV878682">
    <property type="protein sequence ID" value="OJJ73061.1"/>
    <property type="molecule type" value="Genomic_DNA"/>
</dbReference>
<organism evidence="2 3">
    <name type="scientific">Aspergillus brasiliensis (strain CBS 101740 / IMI 381727 / IBT 21946)</name>
    <dbReference type="NCBI Taxonomy" id="767769"/>
    <lineage>
        <taxon>Eukaryota</taxon>
        <taxon>Fungi</taxon>
        <taxon>Dikarya</taxon>
        <taxon>Ascomycota</taxon>
        <taxon>Pezizomycotina</taxon>
        <taxon>Eurotiomycetes</taxon>
        <taxon>Eurotiomycetidae</taxon>
        <taxon>Eurotiales</taxon>
        <taxon>Aspergillaceae</taxon>
        <taxon>Aspergillus</taxon>
        <taxon>Aspergillus subgen. Circumdati</taxon>
    </lineage>
</organism>
<feature type="signal peptide" evidence="1">
    <location>
        <begin position="1"/>
        <end position="25"/>
    </location>
</feature>
<dbReference type="VEuPathDB" id="FungiDB:ASPBRDRAFT_40697"/>
<proteinExistence type="predicted"/>